<keyword evidence="3" id="KW-1185">Reference proteome</keyword>
<feature type="region of interest" description="Disordered" evidence="1">
    <location>
        <begin position="38"/>
        <end position="61"/>
    </location>
</feature>
<evidence type="ECO:0000256" key="1">
    <source>
        <dbReference type="SAM" id="MobiDB-lite"/>
    </source>
</evidence>
<dbReference type="Gene3D" id="2.40.10.120">
    <property type="match status" value="1"/>
</dbReference>
<accession>A0A3A8K015</accession>
<dbReference type="EMBL" id="RAWE01000070">
    <property type="protein sequence ID" value="RKH01503.1"/>
    <property type="molecule type" value="Genomic_DNA"/>
</dbReference>
<reference evidence="3" key="1">
    <citation type="submission" date="2018-09" db="EMBL/GenBank/DDBJ databases">
        <authorList>
            <person name="Livingstone P.G."/>
            <person name="Whitworth D.E."/>
        </authorList>
    </citation>
    <scope>NUCLEOTIDE SEQUENCE [LARGE SCALE GENOMIC DNA]</scope>
    <source>
        <strain evidence="3">CA043D</strain>
    </source>
</reference>
<keyword evidence="2" id="KW-0645">Protease</keyword>
<dbReference type="SUPFAM" id="SSF50494">
    <property type="entry name" value="Trypsin-like serine proteases"/>
    <property type="match status" value="1"/>
</dbReference>
<gene>
    <name evidence="2" type="ORF">D7X32_19975</name>
</gene>
<feature type="region of interest" description="Disordered" evidence="1">
    <location>
        <begin position="490"/>
        <end position="556"/>
    </location>
</feature>
<dbReference type="GO" id="GO:0008233">
    <property type="term" value="F:peptidase activity"/>
    <property type="evidence" value="ECO:0007669"/>
    <property type="project" value="UniProtKB-KW"/>
</dbReference>
<keyword evidence="2" id="KW-0378">Hydrolase</keyword>
<evidence type="ECO:0000313" key="3">
    <source>
        <dbReference type="Proteomes" id="UP000268313"/>
    </source>
</evidence>
<evidence type="ECO:0000313" key="2">
    <source>
        <dbReference type="EMBL" id="RKH01503.1"/>
    </source>
</evidence>
<name>A0A3A8K015_9BACT</name>
<dbReference type="AlphaFoldDB" id="A0A3A8K015"/>
<dbReference type="Pfam" id="PF13365">
    <property type="entry name" value="Trypsin_2"/>
    <property type="match status" value="1"/>
</dbReference>
<dbReference type="InterPro" id="IPR009003">
    <property type="entry name" value="Peptidase_S1_PA"/>
</dbReference>
<feature type="compositionally biased region" description="Low complexity" evidence="1">
    <location>
        <begin position="520"/>
        <end position="533"/>
    </location>
</feature>
<dbReference type="PANTHER" id="PTHR43019">
    <property type="entry name" value="SERINE ENDOPROTEASE DEGS"/>
    <property type="match status" value="1"/>
</dbReference>
<proteinExistence type="predicted"/>
<dbReference type="Proteomes" id="UP000268313">
    <property type="component" value="Unassembled WGS sequence"/>
</dbReference>
<protein>
    <submittedName>
        <fullName evidence="2">Serine protease</fullName>
    </submittedName>
</protein>
<sequence>MHEGAAGLSNTTGDDNAGGAMVGWMVGLSVVAVSLTASGAEAPPSPPPPAEASGVEAPPPAPYCEGEYADSYAALSPKARAFEQAMQKKYTYCVRSTAVYECLSYGAEGNVRRTRTPVSAHGTAFAYRQQAGETLLLTNEHVVEWPDVTSDAHPVDGVPSGCKRVKDGLSIVENEADQYDRDDIALSKAVVDPQLDLAVIKTKAPLTVMPWKVGRSAAVRERDVVDVRGFPLGVFNATNMGKVISAYDRDEYKEWYHDDFVIDALLSQGNSGSPVLAISCKTGEFELVGVYHAGYSRGSALNVVVGIDQARDLMTNLRRTPKRALEGTTPLDALARARVAKRAEVSATPFFPFGSRTAAVFPRADGTLLFALYEQDFPRRVHPLLVMEDLPVASADEGFGKVGRVWFGGERGLLERPRAEQDAELQQQLARLLDALRRDATLAFSYQDSLPGSDESRQTFDTSSRLGKTLERTIVAHRDLSDTAAELADRFAPDTTEPATRTESVLKNPPPPGIHLGLSGEPEGQAPAAGAPPRDSGARQPARSTQGKAARTPSGR</sequence>
<dbReference type="GO" id="GO:0006508">
    <property type="term" value="P:proteolysis"/>
    <property type="evidence" value="ECO:0007669"/>
    <property type="project" value="UniProtKB-KW"/>
</dbReference>
<comment type="caution">
    <text evidence="2">The sequence shown here is derived from an EMBL/GenBank/DDBJ whole genome shotgun (WGS) entry which is preliminary data.</text>
</comment>
<organism evidence="2 3">
    <name type="scientific">Corallococcus carmarthensis</name>
    <dbReference type="NCBI Taxonomy" id="2316728"/>
    <lineage>
        <taxon>Bacteria</taxon>
        <taxon>Pseudomonadati</taxon>
        <taxon>Myxococcota</taxon>
        <taxon>Myxococcia</taxon>
        <taxon>Myxococcales</taxon>
        <taxon>Cystobacterineae</taxon>
        <taxon>Myxococcaceae</taxon>
        <taxon>Corallococcus</taxon>
    </lineage>
</organism>
<dbReference type="PANTHER" id="PTHR43019:SF23">
    <property type="entry name" value="PROTEASE DO-LIKE 5, CHLOROPLASTIC"/>
    <property type="match status" value="1"/>
</dbReference>